<evidence type="ECO:0008006" key="11">
    <source>
        <dbReference type="Google" id="ProtNLM"/>
    </source>
</evidence>
<feature type="transmembrane region" description="Helical" evidence="8">
    <location>
        <begin position="92"/>
        <end position="111"/>
    </location>
</feature>
<feature type="transmembrane region" description="Helical" evidence="8">
    <location>
        <begin position="138"/>
        <end position="156"/>
    </location>
</feature>
<evidence type="ECO:0000256" key="8">
    <source>
        <dbReference type="SAM" id="Phobius"/>
    </source>
</evidence>
<proteinExistence type="inferred from homology"/>
<feature type="transmembrane region" description="Helical" evidence="8">
    <location>
        <begin position="46"/>
        <end position="63"/>
    </location>
</feature>
<dbReference type="STRING" id="1229783.C273_05130"/>
<dbReference type="eggNOG" id="COG3201">
    <property type="taxonomic scope" value="Bacteria"/>
</dbReference>
<dbReference type="NCBIfam" id="TIGR01528">
    <property type="entry name" value="NMN_trans_PnuC"/>
    <property type="match status" value="1"/>
</dbReference>
<evidence type="ECO:0000313" key="10">
    <source>
        <dbReference type="Proteomes" id="UP000009885"/>
    </source>
</evidence>
<organism evidence="9 10">
    <name type="scientific">Staphylococcus massiliensis S46</name>
    <dbReference type="NCBI Taxonomy" id="1229783"/>
    <lineage>
        <taxon>Bacteria</taxon>
        <taxon>Bacillati</taxon>
        <taxon>Bacillota</taxon>
        <taxon>Bacilli</taxon>
        <taxon>Bacillales</taxon>
        <taxon>Staphylococcaceae</taxon>
        <taxon>Staphylococcus</taxon>
    </lineage>
</organism>
<dbReference type="PANTHER" id="PTHR36122:SF2">
    <property type="entry name" value="NICOTINAMIDE RIBOSIDE TRANSPORTER PNUC"/>
    <property type="match status" value="1"/>
</dbReference>
<feature type="transmembrane region" description="Helical" evidence="8">
    <location>
        <begin position="16"/>
        <end position="34"/>
    </location>
</feature>
<evidence type="ECO:0000256" key="5">
    <source>
        <dbReference type="ARBA" id="ARBA00022692"/>
    </source>
</evidence>
<dbReference type="GO" id="GO:0005886">
    <property type="term" value="C:plasma membrane"/>
    <property type="evidence" value="ECO:0007669"/>
    <property type="project" value="UniProtKB-SubCell"/>
</dbReference>
<evidence type="ECO:0000256" key="2">
    <source>
        <dbReference type="ARBA" id="ARBA00006669"/>
    </source>
</evidence>
<dbReference type="OrthoDB" id="9791248at2"/>
<evidence type="ECO:0000256" key="7">
    <source>
        <dbReference type="ARBA" id="ARBA00023136"/>
    </source>
</evidence>
<protein>
    <recommendedName>
        <fullName evidence="11">Nicotinamide riboside transporter PnuC</fullName>
    </recommendedName>
</protein>
<sequence>MFIVKDFKGFSTYEKWFFGVFICLQCLIFFFPLFVGEEKRISLDGWLNLIVSVSGVITVFMAAKGRLSTFFFGLIQVSTYGYLSFKQHFMGEVGMQIVFGIFQFIGIYFWIKNMSHDPNAEDTKVKEVDSRGLNVKTWALTIIGTGVVYALLVVLLQNLSGAFYAEHAYVDGASTALSIVGQILMTLRYKEQWLFWIFVNIISIILWWQALSDSLNTGDVSLGSVSMIVMWLAFLINSIYGYIQWHRNEKRQIA</sequence>
<keyword evidence="4" id="KW-1003">Cell membrane</keyword>
<evidence type="ECO:0000256" key="4">
    <source>
        <dbReference type="ARBA" id="ARBA00022475"/>
    </source>
</evidence>
<gene>
    <name evidence="9" type="ORF">C273_05130</name>
</gene>
<dbReference type="Pfam" id="PF04973">
    <property type="entry name" value="NMN_transporter"/>
    <property type="match status" value="1"/>
</dbReference>
<dbReference type="GO" id="GO:0034257">
    <property type="term" value="F:nicotinamide riboside transmembrane transporter activity"/>
    <property type="evidence" value="ECO:0007669"/>
    <property type="project" value="InterPro"/>
</dbReference>
<reference evidence="9 10" key="1">
    <citation type="journal article" date="2013" name="Genome Announc.">
        <title>Genome Sequence of Staphylococcus massiliensis Strain S46, Isolated from the Surface of Healthy Human Skin.</title>
        <authorList>
            <person name="Srivastav R."/>
            <person name="Singh A."/>
            <person name="Jangir P.K."/>
            <person name="Kumari C."/>
            <person name="Muduli S."/>
            <person name="Sharma R."/>
        </authorList>
    </citation>
    <scope>NUCLEOTIDE SEQUENCE [LARGE SCALE GENOMIC DNA]</scope>
    <source>
        <strain evidence="9 10">S46</strain>
    </source>
</reference>
<comment type="similarity">
    <text evidence="2">Belongs to the nicotinamide ribonucleoside (NR) uptake permease (TC 4.B.1) family.</text>
</comment>
<evidence type="ECO:0000256" key="6">
    <source>
        <dbReference type="ARBA" id="ARBA00022989"/>
    </source>
</evidence>
<evidence type="ECO:0000256" key="1">
    <source>
        <dbReference type="ARBA" id="ARBA00004651"/>
    </source>
</evidence>
<evidence type="ECO:0000256" key="3">
    <source>
        <dbReference type="ARBA" id="ARBA00022448"/>
    </source>
</evidence>
<dbReference type="PATRIC" id="fig|1229783.3.peg.1037"/>
<keyword evidence="7 8" id="KW-0472">Membrane</keyword>
<name>K9B165_9STAP</name>
<accession>K9B165</accession>
<keyword evidence="6 8" id="KW-1133">Transmembrane helix</keyword>
<evidence type="ECO:0000313" key="9">
    <source>
        <dbReference type="EMBL" id="EKU48567.1"/>
    </source>
</evidence>
<keyword evidence="10" id="KW-1185">Reference proteome</keyword>
<feature type="transmembrane region" description="Helical" evidence="8">
    <location>
        <begin position="222"/>
        <end position="243"/>
    </location>
</feature>
<dbReference type="RefSeq" id="WP_009383132.1">
    <property type="nucleotide sequence ID" value="NZ_AMSQ01000006.1"/>
</dbReference>
<keyword evidence="3" id="KW-0813">Transport</keyword>
<dbReference type="AlphaFoldDB" id="K9B165"/>
<comment type="subcellular location">
    <subcellularLocation>
        <location evidence="1">Cell membrane</location>
        <topology evidence="1">Multi-pass membrane protein</topology>
    </subcellularLocation>
</comment>
<comment type="caution">
    <text evidence="9">The sequence shown here is derived from an EMBL/GenBank/DDBJ whole genome shotgun (WGS) entry which is preliminary data.</text>
</comment>
<feature type="transmembrane region" description="Helical" evidence="8">
    <location>
        <begin position="193"/>
        <end position="210"/>
    </location>
</feature>
<dbReference type="PANTHER" id="PTHR36122">
    <property type="entry name" value="NICOTINAMIDE RIBOSIDE TRANSPORTER PNUC"/>
    <property type="match status" value="1"/>
</dbReference>
<keyword evidence="5 8" id="KW-0812">Transmembrane</keyword>
<dbReference type="EMBL" id="AMSQ01000006">
    <property type="protein sequence ID" value="EKU48567.1"/>
    <property type="molecule type" value="Genomic_DNA"/>
</dbReference>
<dbReference type="InterPro" id="IPR006419">
    <property type="entry name" value="NMN_transpt_PnuC"/>
</dbReference>
<dbReference type="Proteomes" id="UP000009885">
    <property type="component" value="Unassembled WGS sequence"/>
</dbReference>